<evidence type="ECO:0000256" key="2">
    <source>
        <dbReference type="SAM" id="MobiDB-lite"/>
    </source>
</evidence>
<evidence type="ECO:0000256" key="3">
    <source>
        <dbReference type="SAM" id="Phobius"/>
    </source>
</evidence>
<keyword evidence="3" id="KW-1133">Transmembrane helix</keyword>
<keyword evidence="3" id="KW-0812">Transmembrane</keyword>
<accession>A0AA40C7J6</accession>
<dbReference type="EMBL" id="JAULSR010000002">
    <property type="protein sequence ID" value="KAK0628476.1"/>
    <property type="molecule type" value="Genomic_DNA"/>
</dbReference>
<dbReference type="NCBIfam" id="TIGR02180">
    <property type="entry name" value="GRX_euk"/>
    <property type="match status" value="1"/>
</dbReference>
<feature type="region of interest" description="Disordered" evidence="2">
    <location>
        <begin position="96"/>
        <end position="132"/>
    </location>
</feature>
<dbReference type="Gene3D" id="3.40.30.10">
    <property type="entry name" value="Glutaredoxin"/>
    <property type="match status" value="1"/>
</dbReference>
<evidence type="ECO:0000256" key="1">
    <source>
        <dbReference type="ARBA" id="ARBA00009630"/>
    </source>
</evidence>
<gene>
    <name evidence="5" type="ORF">B0T17DRAFT_155019</name>
</gene>
<dbReference type="PROSITE" id="PS51354">
    <property type="entry name" value="GLUTAREDOXIN_2"/>
    <property type="match status" value="1"/>
</dbReference>
<dbReference type="Pfam" id="PF00462">
    <property type="entry name" value="Glutaredoxin"/>
    <property type="match status" value="1"/>
</dbReference>
<dbReference type="InterPro" id="IPR014025">
    <property type="entry name" value="Glutaredoxin_subgr"/>
</dbReference>
<sequence>MPSPRRVRILFYVVLAVVITTLFFTSQMRQTREPDTRSIQDFYHKTLNAMDGKPRTPTKAADSDQVIVGTKDVDDDDIVAKAMAERLRQAEQIAKEAANAKAPNKPDKPDNIVGVGSSANGQADAVPETEEEHAIETELNSILKKSPVIIFSKSYCPYSKKAKEILLEKYAIDPVPFVVELNQHPMGMQIQAKLADMTGRSTVPNIMVNGKSIGGGDDIAEFARQKTLAAKIKSFGGKRIEVVERPA</sequence>
<keyword evidence="3" id="KW-0472">Membrane</keyword>
<evidence type="ECO:0000259" key="4">
    <source>
        <dbReference type="Pfam" id="PF00462"/>
    </source>
</evidence>
<dbReference type="AlphaFoldDB" id="A0AA40C7J6"/>
<name>A0AA40C7J6_9PEZI</name>
<dbReference type="InterPro" id="IPR036249">
    <property type="entry name" value="Thioredoxin-like_sf"/>
</dbReference>
<evidence type="ECO:0000313" key="5">
    <source>
        <dbReference type="EMBL" id="KAK0628476.1"/>
    </source>
</evidence>
<keyword evidence="6" id="KW-1185">Reference proteome</keyword>
<dbReference type="GO" id="GO:0004362">
    <property type="term" value="F:glutathione-disulfide reductase (NADPH) activity"/>
    <property type="evidence" value="ECO:0007669"/>
    <property type="project" value="UniProtKB-ARBA"/>
</dbReference>
<dbReference type="PANTHER" id="PTHR45694:SF5">
    <property type="entry name" value="GLUTAREDOXIN 2"/>
    <property type="match status" value="1"/>
</dbReference>
<dbReference type="CDD" id="cd03419">
    <property type="entry name" value="GRX_GRXh_1_2_like"/>
    <property type="match status" value="1"/>
</dbReference>
<dbReference type="GO" id="GO:0005801">
    <property type="term" value="C:cis-Golgi network"/>
    <property type="evidence" value="ECO:0007669"/>
    <property type="project" value="UniProtKB-ARBA"/>
</dbReference>
<dbReference type="PRINTS" id="PR00160">
    <property type="entry name" value="GLUTAREDOXIN"/>
</dbReference>
<dbReference type="GO" id="GO:0034599">
    <property type="term" value="P:cellular response to oxidative stress"/>
    <property type="evidence" value="ECO:0007669"/>
    <property type="project" value="TreeGrafter"/>
</dbReference>
<dbReference type="GO" id="GO:0005796">
    <property type="term" value="C:Golgi lumen"/>
    <property type="evidence" value="ECO:0007669"/>
    <property type="project" value="TreeGrafter"/>
</dbReference>
<comment type="similarity">
    <text evidence="1">Belongs to the glutaredoxin family. Monothiol subfamily.</text>
</comment>
<evidence type="ECO:0000313" key="6">
    <source>
        <dbReference type="Proteomes" id="UP001174934"/>
    </source>
</evidence>
<dbReference type="Proteomes" id="UP001174934">
    <property type="component" value="Unassembled WGS sequence"/>
</dbReference>
<dbReference type="GO" id="GO:0000324">
    <property type="term" value="C:fungal-type vacuole"/>
    <property type="evidence" value="ECO:0007669"/>
    <property type="project" value="TreeGrafter"/>
</dbReference>
<dbReference type="FunFam" id="3.40.30.10:FF:000093">
    <property type="entry name" value="Glutaredoxin 2"/>
    <property type="match status" value="1"/>
</dbReference>
<organism evidence="5 6">
    <name type="scientific">Bombardia bombarda</name>
    <dbReference type="NCBI Taxonomy" id="252184"/>
    <lineage>
        <taxon>Eukaryota</taxon>
        <taxon>Fungi</taxon>
        <taxon>Dikarya</taxon>
        <taxon>Ascomycota</taxon>
        <taxon>Pezizomycotina</taxon>
        <taxon>Sordariomycetes</taxon>
        <taxon>Sordariomycetidae</taxon>
        <taxon>Sordariales</taxon>
        <taxon>Lasiosphaeriaceae</taxon>
        <taxon>Bombardia</taxon>
    </lineage>
</organism>
<proteinExistence type="inferred from homology"/>
<comment type="caution">
    <text evidence="5">The sequence shown here is derived from an EMBL/GenBank/DDBJ whole genome shotgun (WGS) entry which is preliminary data.</text>
</comment>
<dbReference type="SUPFAM" id="SSF52833">
    <property type="entry name" value="Thioredoxin-like"/>
    <property type="match status" value="1"/>
</dbReference>
<feature type="domain" description="Glutaredoxin" evidence="4">
    <location>
        <begin position="148"/>
        <end position="213"/>
    </location>
</feature>
<feature type="transmembrane region" description="Helical" evidence="3">
    <location>
        <begin position="9"/>
        <end position="28"/>
    </location>
</feature>
<dbReference type="InterPro" id="IPR002109">
    <property type="entry name" value="Glutaredoxin"/>
</dbReference>
<dbReference type="PANTHER" id="PTHR45694">
    <property type="entry name" value="GLUTAREDOXIN 2"/>
    <property type="match status" value="1"/>
</dbReference>
<protein>
    <submittedName>
        <fullName evidence="5">Thioredoxin-like protein</fullName>
    </submittedName>
</protein>
<dbReference type="InterPro" id="IPR011899">
    <property type="entry name" value="Glutaredoxin_euk/vir"/>
</dbReference>
<reference evidence="5" key="1">
    <citation type="submission" date="2023-06" db="EMBL/GenBank/DDBJ databases">
        <title>Genome-scale phylogeny and comparative genomics of the fungal order Sordariales.</title>
        <authorList>
            <consortium name="Lawrence Berkeley National Laboratory"/>
            <person name="Hensen N."/>
            <person name="Bonometti L."/>
            <person name="Westerberg I."/>
            <person name="Brannstrom I.O."/>
            <person name="Guillou S."/>
            <person name="Cros-Aarteil S."/>
            <person name="Calhoun S."/>
            <person name="Haridas S."/>
            <person name="Kuo A."/>
            <person name="Mondo S."/>
            <person name="Pangilinan J."/>
            <person name="Riley R."/>
            <person name="LaButti K."/>
            <person name="Andreopoulos B."/>
            <person name="Lipzen A."/>
            <person name="Chen C."/>
            <person name="Yanf M."/>
            <person name="Daum C."/>
            <person name="Ng V."/>
            <person name="Clum A."/>
            <person name="Steindorff A."/>
            <person name="Ohm R."/>
            <person name="Martin F."/>
            <person name="Silar P."/>
            <person name="Natvig D."/>
            <person name="Lalanne C."/>
            <person name="Gautier V."/>
            <person name="Ament-velasquez S.L."/>
            <person name="Kruys A."/>
            <person name="Hutchinson M.I."/>
            <person name="Powell A.J."/>
            <person name="Barry K."/>
            <person name="Miller A.N."/>
            <person name="Grigoriev I.V."/>
            <person name="Debuchy R."/>
            <person name="Gladieux P."/>
            <person name="Thoren M.H."/>
            <person name="Johannesson H."/>
        </authorList>
    </citation>
    <scope>NUCLEOTIDE SEQUENCE</scope>
    <source>
        <strain evidence="5">SMH3391-2</strain>
    </source>
</reference>